<dbReference type="GO" id="GO:0005886">
    <property type="term" value="C:plasma membrane"/>
    <property type="evidence" value="ECO:0007669"/>
    <property type="project" value="TreeGrafter"/>
</dbReference>
<dbReference type="PANTHER" id="PTHR43272">
    <property type="entry name" value="LONG-CHAIN-FATTY-ACID--COA LIGASE"/>
    <property type="match status" value="1"/>
</dbReference>
<dbReference type="Pfam" id="PF00501">
    <property type="entry name" value="AMP-binding"/>
    <property type="match status" value="1"/>
</dbReference>
<feature type="non-terminal residue" evidence="9">
    <location>
        <position position="236"/>
    </location>
</feature>
<evidence type="ECO:0000256" key="7">
    <source>
        <dbReference type="ARBA" id="ARBA00036813"/>
    </source>
</evidence>
<dbReference type="GO" id="GO:0035336">
    <property type="term" value="P:long-chain fatty-acyl-CoA metabolic process"/>
    <property type="evidence" value="ECO:0007669"/>
    <property type="project" value="TreeGrafter"/>
</dbReference>
<organism evidence="9 10">
    <name type="scientific">Euroglyphus maynei</name>
    <name type="common">Mayne's house dust mite</name>
    <dbReference type="NCBI Taxonomy" id="6958"/>
    <lineage>
        <taxon>Eukaryota</taxon>
        <taxon>Metazoa</taxon>
        <taxon>Ecdysozoa</taxon>
        <taxon>Arthropoda</taxon>
        <taxon>Chelicerata</taxon>
        <taxon>Arachnida</taxon>
        <taxon>Acari</taxon>
        <taxon>Acariformes</taxon>
        <taxon>Sarcoptiformes</taxon>
        <taxon>Astigmata</taxon>
        <taxon>Psoroptidia</taxon>
        <taxon>Analgoidea</taxon>
        <taxon>Pyroglyphidae</taxon>
        <taxon>Pyroglyphinae</taxon>
        <taxon>Euroglyphus</taxon>
    </lineage>
</organism>
<reference evidence="9 10" key="1">
    <citation type="submission" date="2017-03" db="EMBL/GenBank/DDBJ databases">
        <title>Genome Survey of Euroglyphus maynei.</title>
        <authorList>
            <person name="Arlian L.G."/>
            <person name="Morgan M.S."/>
            <person name="Rider S.D."/>
        </authorList>
    </citation>
    <scope>NUCLEOTIDE SEQUENCE [LARGE SCALE GENOMIC DNA]</scope>
    <source>
        <strain evidence="9">Arlian Lab</strain>
        <tissue evidence="9">Whole body</tissue>
    </source>
</reference>
<keyword evidence="4" id="KW-0276">Fatty acid metabolism</keyword>
<keyword evidence="10" id="KW-1185">Reference proteome</keyword>
<dbReference type="Gene3D" id="3.40.50.12780">
    <property type="entry name" value="N-terminal domain of ligase-like"/>
    <property type="match status" value="1"/>
</dbReference>
<dbReference type="PROSITE" id="PS00455">
    <property type="entry name" value="AMP_BINDING"/>
    <property type="match status" value="1"/>
</dbReference>
<dbReference type="OrthoDB" id="1700726at2759"/>
<dbReference type="InterPro" id="IPR000873">
    <property type="entry name" value="AMP-dep_synth/lig_dom"/>
</dbReference>
<evidence type="ECO:0000313" key="9">
    <source>
        <dbReference type="EMBL" id="OTF70648.1"/>
    </source>
</evidence>
<dbReference type="EMBL" id="MUJZ01064676">
    <property type="protein sequence ID" value="OTF70648.1"/>
    <property type="molecule type" value="Genomic_DNA"/>
</dbReference>
<keyword evidence="2" id="KW-0436">Ligase</keyword>
<dbReference type="GO" id="GO:0004467">
    <property type="term" value="F:long-chain fatty acid-CoA ligase activity"/>
    <property type="evidence" value="ECO:0007669"/>
    <property type="project" value="UniProtKB-EC"/>
</dbReference>
<gene>
    <name evidence="9" type="ORF">BLA29_009423</name>
</gene>
<comment type="catalytic activity">
    <reaction evidence="7">
        <text>a long-chain fatty acid + ATP + CoA = a long-chain fatty acyl-CoA + AMP + diphosphate</text>
        <dbReference type="Rhea" id="RHEA:15421"/>
        <dbReference type="ChEBI" id="CHEBI:30616"/>
        <dbReference type="ChEBI" id="CHEBI:33019"/>
        <dbReference type="ChEBI" id="CHEBI:57287"/>
        <dbReference type="ChEBI" id="CHEBI:57560"/>
        <dbReference type="ChEBI" id="CHEBI:83139"/>
        <dbReference type="ChEBI" id="CHEBI:456215"/>
        <dbReference type="EC" id="6.2.1.3"/>
    </reaction>
</comment>
<evidence type="ECO:0000256" key="1">
    <source>
        <dbReference type="ARBA" id="ARBA00006432"/>
    </source>
</evidence>
<dbReference type="GO" id="GO:0005783">
    <property type="term" value="C:endoplasmic reticulum"/>
    <property type="evidence" value="ECO:0007669"/>
    <property type="project" value="TreeGrafter"/>
</dbReference>
<accession>A0A1Y3AS10</accession>
<evidence type="ECO:0000313" key="10">
    <source>
        <dbReference type="Proteomes" id="UP000194236"/>
    </source>
</evidence>
<protein>
    <recommendedName>
        <fullName evidence="6">long-chain-fatty-acid--CoA ligase</fullName>
        <ecNumber evidence="6">6.2.1.3</ecNumber>
    </recommendedName>
</protein>
<dbReference type="InterPro" id="IPR042099">
    <property type="entry name" value="ANL_N_sf"/>
</dbReference>
<dbReference type="EC" id="6.2.1.3" evidence="6"/>
<evidence type="ECO:0000256" key="3">
    <source>
        <dbReference type="ARBA" id="ARBA00022741"/>
    </source>
</evidence>
<keyword evidence="3" id="KW-0547">Nucleotide-binding</keyword>
<dbReference type="SUPFAM" id="SSF56801">
    <property type="entry name" value="Acetyl-CoA synthetase-like"/>
    <property type="match status" value="1"/>
</dbReference>
<evidence type="ECO:0000256" key="4">
    <source>
        <dbReference type="ARBA" id="ARBA00022832"/>
    </source>
</evidence>
<comment type="caution">
    <text evidence="9">The sequence shown here is derived from an EMBL/GenBank/DDBJ whole genome shotgun (WGS) entry which is preliminary data.</text>
</comment>
<dbReference type="GO" id="GO:0005811">
    <property type="term" value="C:lipid droplet"/>
    <property type="evidence" value="ECO:0007669"/>
    <property type="project" value="TreeGrafter"/>
</dbReference>
<evidence type="ECO:0000256" key="2">
    <source>
        <dbReference type="ARBA" id="ARBA00022598"/>
    </source>
</evidence>
<proteinExistence type="inferred from homology"/>
<keyword evidence="5" id="KW-0067">ATP-binding</keyword>
<name>A0A1Y3AS10_EURMA</name>
<comment type="similarity">
    <text evidence="1">Belongs to the ATP-dependent AMP-binding enzyme family.</text>
</comment>
<dbReference type="AlphaFoldDB" id="A0A1Y3AS10"/>
<feature type="domain" description="AMP-dependent synthetase/ligase" evidence="8">
    <location>
        <begin position="3"/>
        <end position="235"/>
    </location>
</feature>
<dbReference type="Proteomes" id="UP000194236">
    <property type="component" value="Unassembled WGS sequence"/>
</dbReference>
<evidence type="ECO:0000256" key="6">
    <source>
        <dbReference type="ARBA" id="ARBA00026121"/>
    </source>
</evidence>
<evidence type="ECO:0000256" key="5">
    <source>
        <dbReference type="ARBA" id="ARBA00022840"/>
    </source>
</evidence>
<dbReference type="GO" id="GO:0005524">
    <property type="term" value="F:ATP binding"/>
    <property type="evidence" value="ECO:0007669"/>
    <property type="project" value="UniProtKB-KW"/>
</dbReference>
<keyword evidence="4" id="KW-0443">Lipid metabolism</keyword>
<dbReference type="PANTHER" id="PTHR43272:SF83">
    <property type="entry name" value="ACYL-COA SYNTHETASE LONG-CHAIN, ISOFORM J"/>
    <property type="match status" value="1"/>
</dbReference>
<evidence type="ECO:0000259" key="8">
    <source>
        <dbReference type="Pfam" id="PF00501"/>
    </source>
</evidence>
<dbReference type="InterPro" id="IPR020845">
    <property type="entry name" value="AMP-binding_CS"/>
</dbReference>
<sequence>MYATGFKKHDPIAIYSETGFDFMISMIASAKSGALIVTVFHTLTDQGLIHALNQTKVKIIFVSFELIDRVHGFIKDCPHLKTIIYYEGPKKQQIPAFDSDIKVFTLNEIKTFGRSDEFRHIETKCLEPEDLFGVMYTSGTTGIPKGVKITQRQMKEAAMTIGKVVRDVIMTGPKHTYIAYLPQAHVLEFSIELFLFLGGVKVGYATPFTLNESAPGLAKGQICDLQLLRPTVMITV</sequence>